<dbReference type="Gene3D" id="6.20.270.20">
    <property type="entry name" value="LapD/MoxY periplasmic domain"/>
    <property type="match status" value="1"/>
</dbReference>
<dbReference type="GO" id="GO:0071111">
    <property type="term" value="F:cyclic-guanylate-specific phosphodiesterase activity"/>
    <property type="evidence" value="ECO:0007669"/>
    <property type="project" value="InterPro"/>
</dbReference>
<dbReference type="InterPro" id="IPR042461">
    <property type="entry name" value="LapD_MoxY_peri_C"/>
</dbReference>
<dbReference type="Gene3D" id="3.30.70.270">
    <property type="match status" value="1"/>
</dbReference>
<dbReference type="SUPFAM" id="SSF141868">
    <property type="entry name" value="EAL domain-like"/>
    <property type="match status" value="1"/>
</dbReference>
<dbReference type="Pfam" id="PF00563">
    <property type="entry name" value="EAL"/>
    <property type="match status" value="1"/>
</dbReference>
<dbReference type="CDD" id="cd01948">
    <property type="entry name" value="EAL"/>
    <property type="match status" value="1"/>
</dbReference>
<feature type="transmembrane region" description="Helical" evidence="1">
    <location>
        <begin position="16"/>
        <end position="36"/>
    </location>
</feature>
<comment type="caution">
    <text evidence="3">The sequence shown here is derived from an EMBL/GenBank/DDBJ whole genome shotgun (WGS) entry which is preliminary data.</text>
</comment>
<dbReference type="InterPro" id="IPR035919">
    <property type="entry name" value="EAL_sf"/>
</dbReference>
<dbReference type="SMART" id="SM00267">
    <property type="entry name" value="GGDEF"/>
    <property type="match status" value="1"/>
</dbReference>
<dbReference type="PANTHER" id="PTHR33121:SF79">
    <property type="entry name" value="CYCLIC DI-GMP PHOSPHODIESTERASE PDED-RELATED"/>
    <property type="match status" value="1"/>
</dbReference>
<sequence length="672" mass="75336">MSHTNTQAGLSLKAQLYALVVGIAIVSFIGSSWININTTRNYLNEQMEIHAQDTATSLGLSITPYLDGNSSNAVIIETMIAAIFDSGYYETIILHDVDEDVVHQRANPVSVDGVPDWFIDTFSLNSPLAVTELNNGWNMAGTLSVKSHPGYSYFKLWKHGINNFLSSFIICLLSLFIAHLILRAVLRPLAQVEQQAVSVGRKQFSLIDKLPMTRELRTVITAMNTMVTNIQISFMQMSQHADKLNKDLYVDPLTQLGNRRAFESQFKADLVEMEPKDLATFGMIQLPSLKTINIEQGYKSGDAYICLVAQAINEKLGILSSFKLFRGAGGTFLFTTQDAANNIMPLCESLHYRFSALNSTAYPQGFGEIIATSYTKKDDLSSLLSKLDTLLTQESSTGKDGVIYSDIEVKSTHGLRQWSSMIDDIATSDNVKFMFQPVKSCENNEVLYFELFPQFVFNQESIANNQLYAMAERLNKSTTLDKKTLKELAKLSSFASGVTVAINLTHQSLHDVDFRQWLSQFHHDNQETLPNIVFEVSESAILASVESSIDFIHFIKHLGCQICIEHFGSNFTSFKYLKGLDIDYLKIDGAFIRDLDKHPENRYFIQAVTQIGHSVGIKVLSPHVKYAESLAILNELHCDGVQGDYIQQTMHLFEREKENNNFFSPSALSLND</sequence>
<dbReference type="Pfam" id="PF00990">
    <property type="entry name" value="GGDEF"/>
    <property type="match status" value="1"/>
</dbReference>
<dbReference type="InterPro" id="IPR000160">
    <property type="entry name" value="GGDEF_dom"/>
</dbReference>
<dbReference type="InterPro" id="IPR050706">
    <property type="entry name" value="Cyclic-di-GMP_PDE-like"/>
</dbReference>
<dbReference type="PROSITE" id="PS50883">
    <property type="entry name" value="EAL"/>
    <property type="match status" value="1"/>
</dbReference>
<evidence type="ECO:0000256" key="1">
    <source>
        <dbReference type="SAM" id="Phobius"/>
    </source>
</evidence>
<evidence type="ECO:0000313" key="4">
    <source>
        <dbReference type="Proteomes" id="UP000318126"/>
    </source>
</evidence>
<dbReference type="InterPro" id="IPR029787">
    <property type="entry name" value="Nucleotide_cyclase"/>
</dbReference>
<dbReference type="InterPro" id="IPR001633">
    <property type="entry name" value="EAL_dom"/>
</dbReference>
<reference evidence="4" key="1">
    <citation type="submission" date="2019-07" db="EMBL/GenBank/DDBJ databases">
        <title>Shewanella sp. YLB-08 draft genomic sequence.</title>
        <authorList>
            <person name="Yu L."/>
        </authorList>
    </citation>
    <scope>NUCLEOTIDE SEQUENCE [LARGE SCALE GENOMIC DNA]</scope>
    <source>
        <strain evidence="4">JCM 20706</strain>
    </source>
</reference>
<dbReference type="SMART" id="SM00052">
    <property type="entry name" value="EAL"/>
    <property type="match status" value="1"/>
</dbReference>
<dbReference type="Gene3D" id="3.20.20.450">
    <property type="entry name" value="EAL domain"/>
    <property type="match status" value="1"/>
</dbReference>
<dbReference type="Gene3D" id="3.30.110.200">
    <property type="match status" value="1"/>
</dbReference>
<dbReference type="AlphaFoldDB" id="A0A553JMJ4"/>
<protein>
    <submittedName>
        <fullName evidence="3">EAL domain-containing protein</fullName>
    </submittedName>
</protein>
<feature type="domain" description="EAL" evidence="2">
    <location>
        <begin position="415"/>
        <end position="663"/>
    </location>
</feature>
<name>A0A553JMJ4_SHEHA</name>
<keyword evidence="1" id="KW-1133">Transmembrane helix</keyword>
<dbReference type="RefSeq" id="WP_144040906.1">
    <property type="nucleotide sequence ID" value="NZ_BMPL01000038.1"/>
</dbReference>
<keyword evidence="1" id="KW-0812">Transmembrane</keyword>
<keyword evidence="4" id="KW-1185">Reference proteome</keyword>
<dbReference type="EMBL" id="VKGK01000017">
    <property type="protein sequence ID" value="TRY13676.1"/>
    <property type="molecule type" value="Genomic_DNA"/>
</dbReference>
<dbReference type="Gene3D" id="6.10.340.10">
    <property type="match status" value="1"/>
</dbReference>
<dbReference type="PANTHER" id="PTHR33121">
    <property type="entry name" value="CYCLIC DI-GMP PHOSPHODIESTERASE PDEF"/>
    <property type="match status" value="1"/>
</dbReference>
<dbReference type="InterPro" id="IPR043128">
    <property type="entry name" value="Rev_trsase/Diguanyl_cyclase"/>
</dbReference>
<keyword evidence="1" id="KW-0472">Membrane</keyword>
<accession>A0A553JMJ4</accession>
<feature type="transmembrane region" description="Helical" evidence="1">
    <location>
        <begin position="164"/>
        <end position="186"/>
    </location>
</feature>
<proteinExistence type="predicted"/>
<dbReference type="OrthoDB" id="5894408at2"/>
<evidence type="ECO:0000259" key="2">
    <source>
        <dbReference type="PROSITE" id="PS50883"/>
    </source>
</evidence>
<gene>
    <name evidence="3" type="ORF">FN961_14550</name>
</gene>
<evidence type="ECO:0000313" key="3">
    <source>
        <dbReference type="EMBL" id="TRY13676.1"/>
    </source>
</evidence>
<dbReference type="SUPFAM" id="SSF55073">
    <property type="entry name" value="Nucleotide cyclase"/>
    <property type="match status" value="1"/>
</dbReference>
<organism evidence="3 4">
    <name type="scientific">Shewanella hanedai</name>
    <name type="common">Alteromonas hanedai</name>
    <dbReference type="NCBI Taxonomy" id="25"/>
    <lineage>
        <taxon>Bacteria</taxon>
        <taxon>Pseudomonadati</taxon>
        <taxon>Pseudomonadota</taxon>
        <taxon>Gammaproteobacteria</taxon>
        <taxon>Alteromonadales</taxon>
        <taxon>Shewanellaceae</taxon>
        <taxon>Shewanella</taxon>
    </lineage>
</organism>
<dbReference type="InterPro" id="IPR032244">
    <property type="entry name" value="LapD_MoxY_N"/>
</dbReference>
<dbReference type="Proteomes" id="UP000318126">
    <property type="component" value="Unassembled WGS sequence"/>
</dbReference>
<dbReference type="Pfam" id="PF16448">
    <property type="entry name" value="LapD_MoxY_N"/>
    <property type="match status" value="1"/>
</dbReference>